<keyword evidence="3" id="KW-1185">Reference proteome</keyword>
<evidence type="ECO:0000313" key="3">
    <source>
        <dbReference type="Proteomes" id="UP000324222"/>
    </source>
</evidence>
<accession>A0A5B7D541</accession>
<organism evidence="2 3">
    <name type="scientific">Portunus trituberculatus</name>
    <name type="common">Swimming crab</name>
    <name type="synonym">Neptunus trituberculatus</name>
    <dbReference type="NCBI Taxonomy" id="210409"/>
    <lineage>
        <taxon>Eukaryota</taxon>
        <taxon>Metazoa</taxon>
        <taxon>Ecdysozoa</taxon>
        <taxon>Arthropoda</taxon>
        <taxon>Crustacea</taxon>
        <taxon>Multicrustacea</taxon>
        <taxon>Malacostraca</taxon>
        <taxon>Eumalacostraca</taxon>
        <taxon>Eucarida</taxon>
        <taxon>Decapoda</taxon>
        <taxon>Pleocyemata</taxon>
        <taxon>Brachyura</taxon>
        <taxon>Eubrachyura</taxon>
        <taxon>Portunoidea</taxon>
        <taxon>Portunidae</taxon>
        <taxon>Portuninae</taxon>
        <taxon>Portunus</taxon>
    </lineage>
</organism>
<evidence type="ECO:0000313" key="2">
    <source>
        <dbReference type="EMBL" id="MPC16194.1"/>
    </source>
</evidence>
<protein>
    <submittedName>
        <fullName evidence="2">Uncharacterized protein</fullName>
    </submittedName>
</protein>
<feature type="region of interest" description="Disordered" evidence="1">
    <location>
        <begin position="41"/>
        <end position="98"/>
    </location>
</feature>
<reference evidence="2 3" key="1">
    <citation type="submission" date="2019-05" db="EMBL/GenBank/DDBJ databases">
        <title>Another draft genome of Portunus trituberculatus and its Hox gene families provides insights of decapod evolution.</title>
        <authorList>
            <person name="Jeong J.-H."/>
            <person name="Song I."/>
            <person name="Kim S."/>
            <person name="Choi T."/>
            <person name="Kim D."/>
            <person name="Ryu S."/>
            <person name="Kim W."/>
        </authorList>
    </citation>
    <scope>NUCLEOTIDE SEQUENCE [LARGE SCALE GENOMIC DNA]</scope>
    <source>
        <tissue evidence="2">Muscle</tissue>
    </source>
</reference>
<dbReference type="Proteomes" id="UP000324222">
    <property type="component" value="Unassembled WGS sequence"/>
</dbReference>
<comment type="caution">
    <text evidence="2">The sequence shown here is derived from an EMBL/GenBank/DDBJ whole genome shotgun (WGS) entry which is preliminary data.</text>
</comment>
<sequence length="98" mass="10691">MPYRKPFGAGRLEAAAEVLLHLPRLGLIIYLDAFSDVIPGDRGQGGRAQEIGSRAGGGAGGREAAGVREREEKQSEEIEDERGKAEEKRSMRTKRKKA</sequence>
<feature type="compositionally biased region" description="Basic and acidic residues" evidence="1">
    <location>
        <begin position="65"/>
        <end position="90"/>
    </location>
</feature>
<feature type="compositionally biased region" description="Gly residues" evidence="1">
    <location>
        <begin position="54"/>
        <end position="63"/>
    </location>
</feature>
<dbReference type="AlphaFoldDB" id="A0A5B7D541"/>
<dbReference type="EMBL" id="VSRR010000485">
    <property type="protein sequence ID" value="MPC16194.1"/>
    <property type="molecule type" value="Genomic_DNA"/>
</dbReference>
<evidence type="ECO:0000256" key="1">
    <source>
        <dbReference type="SAM" id="MobiDB-lite"/>
    </source>
</evidence>
<proteinExistence type="predicted"/>
<name>A0A5B7D541_PORTR</name>
<gene>
    <name evidence="2" type="ORF">E2C01_009014</name>
</gene>